<feature type="compositionally biased region" description="Polar residues" evidence="1">
    <location>
        <begin position="17"/>
        <end position="30"/>
    </location>
</feature>
<dbReference type="Pfam" id="PF08731">
    <property type="entry name" value="AFT"/>
    <property type="match status" value="1"/>
</dbReference>
<dbReference type="KEGG" id="tdl:TDEL_0E05190"/>
<protein>
    <submittedName>
        <fullName evidence="2">Uncharacterized protein</fullName>
    </submittedName>
</protein>
<reference evidence="2 3" key="1">
    <citation type="journal article" date="2011" name="Proc. Natl. Acad. Sci. U.S.A.">
        <title>Evolutionary erosion of yeast sex chromosomes by mating-type switching accidents.</title>
        <authorList>
            <person name="Gordon J.L."/>
            <person name="Armisen D."/>
            <person name="Proux-Wera E."/>
            <person name="Oheigeartaigh S.S."/>
            <person name="Byrne K.P."/>
            <person name="Wolfe K.H."/>
        </authorList>
    </citation>
    <scope>NUCLEOTIDE SEQUENCE [LARGE SCALE GENOMIC DNA]</scope>
    <source>
        <strain evidence="3">ATCC 10662 / CBS 1146 / NBRC 0425 / NCYC 2629 / NRRL Y-866</strain>
    </source>
</reference>
<dbReference type="GO" id="GO:0045944">
    <property type="term" value="P:positive regulation of transcription by RNA polymerase II"/>
    <property type="evidence" value="ECO:0007669"/>
    <property type="project" value="InterPro"/>
</dbReference>
<feature type="region of interest" description="Disordered" evidence="1">
    <location>
        <begin position="440"/>
        <end position="475"/>
    </location>
</feature>
<evidence type="ECO:0000313" key="3">
    <source>
        <dbReference type="Proteomes" id="UP000005627"/>
    </source>
</evidence>
<dbReference type="OrthoDB" id="4068596at2759"/>
<dbReference type="GO" id="GO:0000981">
    <property type="term" value="F:DNA-binding transcription factor activity, RNA polymerase II-specific"/>
    <property type="evidence" value="ECO:0007669"/>
    <property type="project" value="InterPro"/>
</dbReference>
<dbReference type="eggNOG" id="KOG4818">
    <property type="taxonomic scope" value="Eukaryota"/>
</dbReference>
<gene>
    <name evidence="2" type="primary">TDEL0E05190</name>
    <name evidence="2" type="ORF">TDEL_0E05190</name>
</gene>
<dbReference type="GO" id="GO:0010106">
    <property type="term" value="P:cellular response to iron ion starvation"/>
    <property type="evidence" value="ECO:0007669"/>
    <property type="project" value="InterPro"/>
</dbReference>
<dbReference type="InterPro" id="IPR014842">
    <property type="entry name" value="AFT"/>
</dbReference>
<dbReference type="InParanoid" id="G8ZVW8"/>
<accession>G8ZVW8</accession>
<organism evidence="2 3">
    <name type="scientific">Torulaspora delbrueckii</name>
    <name type="common">Yeast</name>
    <name type="synonym">Candida colliculosa</name>
    <dbReference type="NCBI Taxonomy" id="4950"/>
    <lineage>
        <taxon>Eukaryota</taxon>
        <taxon>Fungi</taxon>
        <taxon>Dikarya</taxon>
        <taxon>Ascomycota</taxon>
        <taxon>Saccharomycotina</taxon>
        <taxon>Saccharomycetes</taxon>
        <taxon>Saccharomycetales</taxon>
        <taxon>Saccharomycetaceae</taxon>
        <taxon>Torulaspora</taxon>
    </lineage>
</organism>
<dbReference type="STRING" id="1076872.G8ZVW8"/>
<dbReference type="Proteomes" id="UP000005627">
    <property type="component" value="Chromosome 5"/>
</dbReference>
<dbReference type="FunCoup" id="G8ZVW8">
    <property type="interactions" value="1226"/>
</dbReference>
<sequence length="475" mass="53850">MNCVSNDDISVPEGSPVSATMSHSGSNEESQPAALAKDQNKLIHLDPIPDFQDKGEIKPWLQKIYYPQGIEIVIERSDRLKVVFKCKASKRGKNSQGWAATKSESPVSLSKQPVLEGSKKKRSVSRFNLCPFRIRATYSLKRKRWNIVVVNNSHSHPLKFDPDSDDYKKFKSKLREDNDWEAIKKFDELEYRARSNLPIESSVITCDCGLTNEISSFNIVLPSAKPTMINKPKSTSKLRQQRKETFLKIPQQHDFLPNTTHVDSPTVSGFIDDLSLDQPFAALSTATDAFTDLNEIDFTSIFHKPQHPHRQHERHSITGTPVPPNVFSPLTNSTFQYYSPTDELLNSPAHQRPPSVSTHHSTQLVDICEKQSWDPHYNDHSQDSLATPLCEITNSDMCRADTPQRGIGDVLSQELNAIKAIDSDLQIIDESMSTQIFHRSGFDSESPWTPHDQLTQDNDEDSNDKSFWDMNFARQ</sequence>
<dbReference type="RefSeq" id="XP_003681973.1">
    <property type="nucleotide sequence ID" value="XM_003681925.1"/>
</dbReference>
<dbReference type="HOGENOM" id="CLU_508972_0_0_1"/>
<keyword evidence="3" id="KW-1185">Reference proteome</keyword>
<evidence type="ECO:0000256" key="1">
    <source>
        <dbReference type="SAM" id="MobiDB-lite"/>
    </source>
</evidence>
<proteinExistence type="predicted"/>
<dbReference type="GeneID" id="11500883"/>
<dbReference type="AlphaFoldDB" id="G8ZVW8"/>
<evidence type="ECO:0000313" key="2">
    <source>
        <dbReference type="EMBL" id="CCE92762.1"/>
    </source>
</evidence>
<dbReference type="EMBL" id="HE616746">
    <property type="protein sequence ID" value="CCE92762.1"/>
    <property type="molecule type" value="Genomic_DNA"/>
</dbReference>
<name>G8ZVW8_TORDE</name>
<feature type="region of interest" description="Disordered" evidence="1">
    <location>
        <begin position="1"/>
        <end position="36"/>
    </location>
</feature>